<dbReference type="InterPro" id="IPR036010">
    <property type="entry name" value="2Fe-2S_ferredoxin-like_sf"/>
</dbReference>
<dbReference type="InterPro" id="IPR039261">
    <property type="entry name" value="FNR_nucleotide-bd"/>
</dbReference>
<dbReference type="PROSITE" id="PS51085">
    <property type="entry name" value="2FE2S_FER_2"/>
    <property type="match status" value="1"/>
</dbReference>
<evidence type="ECO:0000256" key="6">
    <source>
        <dbReference type="ARBA" id="ARBA00023002"/>
    </source>
</evidence>
<dbReference type="GO" id="GO:0016491">
    <property type="term" value="F:oxidoreductase activity"/>
    <property type="evidence" value="ECO:0007669"/>
    <property type="project" value="UniProtKB-KW"/>
</dbReference>
<dbReference type="PRINTS" id="PR00410">
    <property type="entry name" value="PHEHYDRXLASE"/>
</dbReference>
<dbReference type="Gene3D" id="2.40.30.10">
    <property type="entry name" value="Translation factors"/>
    <property type="match status" value="1"/>
</dbReference>
<dbReference type="InterPro" id="IPR050415">
    <property type="entry name" value="MRET"/>
</dbReference>
<evidence type="ECO:0000256" key="9">
    <source>
        <dbReference type="ARBA" id="ARBA00061434"/>
    </source>
</evidence>
<dbReference type="PANTHER" id="PTHR47354">
    <property type="entry name" value="NADH OXIDOREDUCTASE HCR"/>
    <property type="match status" value="1"/>
</dbReference>
<comment type="caution">
    <text evidence="12">The sequence shown here is derived from an EMBL/GenBank/DDBJ whole genome shotgun (WGS) entry which is preliminary data.</text>
</comment>
<dbReference type="InterPro" id="IPR001041">
    <property type="entry name" value="2Fe-2S_ferredoxin-type"/>
</dbReference>
<feature type="domain" description="FAD-binding FR-type" evidence="11">
    <location>
        <begin position="2"/>
        <end position="104"/>
    </location>
</feature>
<keyword evidence="8" id="KW-0411">Iron-sulfur</keyword>
<dbReference type="Pfam" id="PF00175">
    <property type="entry name" value="NAD_binding_1"/>
    <property type="match status" value="1"/>
</dbReference>
<evidence type="ECO:0000259" key="10">
    <source>
        <dbReference type="PROSITE" id="PS51085"/>
    </source>
</evidence>
<accession>A0A562SXH8</accession>
<evidence type="ECO:0000313" key="12">
    <source>
        <dbReference type="EMBL" id="TWI85496.1"/>
    </source>
</evidence>
<dbReference type="GO" id="GO:0051537">
    <property type="term" value="F:2 iron, 2 sulfur cluster binding"/>
    <property type="evidence" value="ECO:0007669"/>
    <property type="project" value="UniProtKB-KW"/>
</dbReference>
<keyword evidence="3" id="KW-0001">2Fe-2S</keyword>
<dbReference type="InterPro" id="IPR001433">
    <property type="entry name" value="OxRdtase_FAD/NAD-bd"/>
</dbReference>
<evidence type="ECO:0000259" key="11">
    <source>
        <dbReference type="PROSITE" id="PS51384"/>
    </source>
</evidence>
<dbReference type="EMBL" id="VLLE01000002">
    <property type="protein sequence ID" value="TWI85496.1"/>
    <property type="molecule type" value="Genomic_DNA"/>
</dbReference>
<name>A0A562SXH8_9BACT</name>
<dbReference type="InterPro" id="IPR017938">
    <property type="entry name" value="Riboflavin_synthase-like_b-brl"/>
</dbReference>
<keyword evidence="2" id="KW-0285">Flavoprotein</keyword>
<keyword evidence="4" id="KW-0479">Metal-binding</keyword>
<dbReference type="CDD" id="cd00207">
    <property type="entry name" value="fer2"/>
    <property type="match status" value="1"/>
</dbReference>
<gene>
    <name evidence="12" type="ORF">IQ13_0659</name>
</gene>
<dbReference type="Pfam" id="PF00970">
    <property type="entry name" value="FAD_binding_6"/>
    <property type="match status" value="1"/>
</dbReference>
<evidence type="ECO:0000256" key="2">
    <source>
        <dbReference type="ARBA" id="ARBA00022630"/>
    </source>
</evidence>
<comment type="cofactor">
    <cofactor evidence="1">
        <name>FAD</name>
        <dbReference type="ChEBI" id="CHEBI:57692"/>
    </cofactor>
</comment>
<protein>
    <submittedName>
        <fullName evidence="12">Ring-1,2-phenylacetyl-CoA epoxidase subunit PaaE</fullName>
    </submittedName>
</protein>
<dbReference type="SUPFAM" id="SSF52343">
    <property type="entry name" value="Ferredoxin reductase-like, C-terminal NADP-linked domain"/>
    <property type="match status" value="1"/>
</dbReference>
<keyword evidence="5" id="KW-0274">FAD</keyword>
<evidence type="ECO:0000313" key="13">
    <source>
        <dbReference type="Proteomes" id="UP000316167"/>
    </source>
</evidence>
<dbReference type="PROSITE" id="PS51384">
    <property type="entry name" value="FAD_FR"/>
    <property type="match status" value="1"/>
</dbReference>
<dbReference type="PROSITE" id="PS00197">
    <property type="entry name" value="2FE2S_FER_1"/>
    <property type="match status" value="1"/>
</dbReference>
<dbReference type="AlphaFoldDB" id="A0A562SXH8"/>
<evidence type="ECO:0000256" key="4">
    <source>
        <dbReference type="ARBA" id="ARBA00022723"/>
    </source>
</evidence>
<dbReference type="PANTHER" id="PTHR47354:SF6">
    <property type="entry name" value="NADH OXIDOREDUCTASE HCR"/>
    <property type="match status" value="1"/>
</dbReference>
<evidence type="ECO:0000256" key="8">
    <source>
        <dbReference type="ARBA" id="ARBA00023014"/>
    </source>
</evidence>
<sequence>MKQQYFWKTVCIIRETVQAVTIIFDTQGDSFSFKAGQFINLTLSINGERISRSYSLSSAPEHDEHPAITVKAVAGGIMSNYILSHAEEIMEWEIDGPHGLFHVTTEAESGEWVVLIGGGSGVTPLYSMLKYLLLSTKVNILLINSNKTAADVIFGKALMHIRQAYPQRFHLINVFTREISANDSFGENSLQGRLSRIRLKKIIKQFAGEAYRDAQYFICGPNGLMQLAVESLQSAGIEQAQIFTETFHPINEEKAELPTMMQEVLLHHYEQTNLLQIEPGKTILEVALEDHVPVQYSCKNGTCGICIGKLLQGNVYMRQNYALQAEQVSKGYILLCQSYPLDSAVTVEVNESI</sequence>
<reference evidence="12 13" key="1">
    <citation type="journal article" date="2015" name="Stand. Genomic Sci.">
        <title>Genomic Encyclopedia of Bacterial and Archaeal Type Strains, Phase III: the genomes of soil and plant-associated and newly described type strains.</title>
        <authorList>
            <person name="Whitman W.B."/>
            <person name="Woyke T."/>
            <person name="Klenk H.P."/>
            <person name="Zhou Y."/>
            <person name="Lilburn T.G."/>
            <person name="Beck B.J."/>
            <person name="De Vos P."/>
            <person name="Vandamme P."/>
            <person name="Eisen J.A."/>
            <person name="Garrity G."/>
            <person name="Hugenholtz P."/>
            <person name="Kyrpides N.C."/>
        </authorList>
    </citation>
    <scope>NUCLEOTIDE SEQUENCE [LARGE SCALE GENOMIC DNA]</scope>
    <source>
        <strain evidence="12 13">CGMCC 1.7271</strain>
    </source>
</reference>
<keyword evidence="6" id="KW-0560">Oxidoreductase</keyword>
<dbReference type="PRINTS" id="PR00371">
    <property type="entry name" value="FPNCR"/>
</dbReference>
<dbReference type="GO" id="GO:0046872">
    <property type="term" value="F:metal ion binding"/>
    <property type="evidence" value="ECO:0007669"/>
    <property type="project" value="UniProtKB-KW"/>
</dbReference>
<evidence type="ECO:0000256" key="1">
    <source>
        <dbReference type="ARBA" id="ARBA00001974"/>
    </source>
</evidence>
<feature type="domain" description="2Fe-2S ferredoxin-type" evidence="10">
    <location>
        <begin position="262"/>
        <end position="353"/>
    </location>
</feature>
<dbReference type="Gene3D" id="3.10.20.30">
    <property type="match status" value="1"/>
</dbReference>
<organism evidence="12 13">
    <name type="scientific">Lacibacter cauensis</name>
    <dbReference type="NCBI Taxonomy" id="510947"/>
    <lineage>
        <taxon>Bacteria</taxon>
        <taxon>Pseudomonadati</taxon>
        <taxon>Bacteroidota</taxon>
        <taxon>Chitinophagia</taxon>
        <taxon>Chitinophagales</taxon>
        <taxon>Chitinophagaceae</taxon>
        <taxon>Lacibacter</taxon>
    </lineage>
</organism>
<dbReference type="Pfam" id="PF00111">
    <property type="entry name" value="Fer2"/>
    <property type="match status" value="1"/>
</dbReference>
<dbReference type="InterPro" id="IPR012675">
    <property type="entry name" value="Beta-grasp_dom_sf"/>
</dbReference>
<dbReference type="RefSeq" id="WP_144884442.1">
    <property type="nucleotide sequence ID" value="NZ_VLLE01000002.1"/>
</dbReference>
<dbReference type="InterPro" id="IPR008333">
    <property type="entry name" value="Cbr1-like_FAD-bd_dom"/>
</dbReference>
<dbReference type="OrthoDB" id="9789468at2"/>
<dbReference type="Gene3D" id="3.40.50.80">
    <property type="entry name" value="Nucleotide-binding domain of ferredoxin-NADP reductase (FNR) module"/>
    <property type="match status" value="1"/>
</dbReference>
<dbReference type="SUPFAM" id="SSF54292">
    <property type="entry name" value="2Fe-2S ferredoxin-like"/>
    <property type="match status" value="1"/>
</dbReference>
<evidence type="ECO:0000256" key="7">
    <source>
        <dbReference type="ARBA" id="ARBA00023004"/>
    </source>
</evidence>
<dbReference type="Proteomes" id="UP000316167">
    <property type="component" value="Unassembled WGS sequence"/>
</dbReference>
<evidence type="ECO:0000256" key="3">
    <source>
        <dbReference type="ARBA" id="ARBA00022714"/>
    </source>
</evidence>
<comment type="similarity">
    <text evidence="9">In the N-terminal section; belongs to the FAD-binding oxidoreductase type 6 family.</text>
</comment>
<dbReference type="InterPro" id="IPR006058">
    <property type="entry name" value="2Fe2S_fd_BS"/>
</dbReference>
<dbReference type="InterPro" id="IPR001709">
    <property type="entry name" value="Flavoprot_Pyr_Nucl_cyt_Rdtase"/>
</dbReference>
<dbReference type="InterPro" id="IPR017927">
    <property type="entry name" value="FAD-bd_FR_type"/>
</dbReference>
<evidence type="ECO:0000256" key="5">
    <source>
        <dbReference type="ARBA" id="ARBA00022827"/>
    </source>
</evidence>
<proteinExistence type="inferred from homology"/>
<keyword evidence="7" id="KW-0408">Iron</keyword>
<dbReference type="SUPFAM" id="SSF63380">
    <property type="entry name" value="Riboflavin synthase domain-like"/>
    <property type="match status" value="1"/>
</dbReference>
<keyword evidence="13" id="KW-1185">Reference proteome</keyword>